<dbReference type="SMART" id="SM00091">
    <property type="entry name" value="PAS"/>
    <property type="match status" value="3"/>
</dbReference>
<dbReference type="Gene3D" id="3.30.450.20">
    <property type="entry name" value="PAS domain"/>
    <property type="match status" value="4"/>
</dbReference>
<feature type="transmembrane region" description="Helical" evidence="3">
    <location>
        <begin position="16"/>
        <end position="36"/>
    </location>
</feature>
<dbReference type="GO" id="GO:1902201">
    <property type="term" value="P:negative regulation of bacterial-type flagellum-dependent cell motility"/>
    <property type="evidence" value="ECO:0007669"/>
    <property type="project" value="TreeGrafter"/>
</dbReference>
<dbReference type="RefSeq" id="WP_012655425.1">
    <property type="nucleotide sequence ID" value="NC_011992.1"/>
</dbReference>
<dbReference type="Proteomes" id="UP000000450">
    <property type="component" value="Chromosome"/>
</dbReference>
<dbReference type="PROSITE" id="PS50887">
    <property type="entry name" value="GGDEF"/>
    <property type="match status" value="1"/>
</dbReference>
<feature type="domain" description="PAS" evidence="4">
    <location>
        <begin position="340"/>
        <end position="412"/>
    </location>
</feature>
<dbReference type="NCBIfam" id="TIGR00254">
    <property type="entry name" value="GGDEF"/>
    <property type="match status" value="1"/>
</dbReference>
<evidence type="ECO:0000259" key="6">
    <source>
        <dbReference type="PROSITE" id="PS50887"/>
    </source>
</evidence>
<evidence type="ECO:0000313" key="8">
    <source>
        <dbReference type="Proteomes" id="UP000000450"/>
    </source>
</evidence>
<dbReference type="PANTHER" id="PTHR45138">
    <property type="entry name" value="REGULATORY COMPONENTS OF SENSORY TRANSDUCTION SYSTEM"/>
    <property type="match status" value="1"/>
</dbReference>
<dbReference type="FunFam" id="3.30.70.270:FF:000001">
    <property type="entry name" value="Diguanylate cyclase domain protein"/>
    <property type="match status" value="1"/>
</dbReference>
<reference evidence="7 8" key="1">
    <citation type="journal article" date="2010" name="J. Bacteriol.">
        <title>Completed genome sequence of the anaerobic iron-oxidizing bacterium Acidovorax ebreus strain TPSY.</title>
        <authorList>
            <person name="Byrne-Bailey K.G."/>
            <person name="Weber K.A."/>
            <person name="Chair A.H."/>
            <person name="Bose S."/>
            <person name="Knox T."/>
            <person name="Spanbauer T.L."/>
            <person name="Chertkov O."/>
            <person name="Coates J.D."/>
        </authorList>
    </citation>
    <scope>NUCLEOTIDE SEQUENCE [LARGE SCALE GENOMIC DNA]</scope>
    <source>
        <strain evidence="7 8">TPSY</strain>
    </source>
</reference>
<dbReference type="InterPro" id="IPR013655">
    <property type="entry name" value="PAS_fold_3"/>
</dbReference>
<dbReference type="GO" id="GO:0043709">
    <property type="term" value="P:cell adhesion involved in single-species biofilm formation"/>
    <property type="evidence" value="ECO:0007669"/>
    <property type="project" value="TreeGrafter"/>
</dbReference>
<dbReference type="PROSITE" id="PS50113">
    <property type="entry name" value="PAC"/>
    <property type="match status" value="1"/>
</dbReference>
<dbReference type="AlphaFoldDB" id="A0A9J9QDH7"/>
<comment type="catalytic activity">
    <reaction evidence="2">
        <text>2 GTP = 3',3'-c-di-GMP + 2 diphosphate</text>
        <dbReference type="Rhea" id="RHEA:24898"/>
        <dbReference type="ChEBI" id="CHEBI:33019"/>
        <dbReference type="ChEBI" id="CHEBI:37565"/>
        <dbReference type="ChEBI" id="CHEBI:58805"/>
        <dbReference type="EC" id="2.7.7.65"/>
    </reaction>
</comment>
<evidence type="ECO:0000259" key="4">
    <source>
        <dbReference type="PROSITE" id="PS50112"/>
    </source>
</evidence>
<name>A0A9J9QDH7_ACIET</name>
<dbReference type="SMART" id="SM00086">
    <property type="entry name" value="PAC"/>
    <property type="match status" value="3"/>
</dbReference>
<sequence>MRERPDTQAERFRREWWLLAGLWLALGALIAVVLSLERRDTEERERQQVAHQVHIVHENLERQLHAVNQALGDIVANLAQWRARPEGALPFNERLRAFSDAMTGVRTLTVLDAEGTVVASSRAELLGENFAYRDYFQSARRLASREQPSLIVSAPMRTVLGIWAITLSRPVPAEDGLPGGVVTATLDPDEFKTLLDSVRYAPDVESTLVHGDGVRFLRVPERAGLLGATLAQPGTLFQAHLDSGRMESLFVGAMEPDPAERLVALRTIFPAHLHMDKPLVAAVARDWSQVFAAWRARAWTLGVAWLLTGVAIGLGLGFMQRRRRQLWRREQALAAQEAALQARWQAVLHATQQGVWDWDMAAGTVYFSPVWKTMLGYAEGDIGDSLQEWESRVHPDDLARVHADVARHLAGETVVYENVHRMRCKDGSYKWVQDRGQVTSRDASGRPTRLIGTHTDVTAQRQHQETLDRLAENVPGALYQYQREPDGRSHFPYASPGVQDIYGLPPQALCVDAEQVFARIHPDDLQALRESVLASAQTLELWRTEYRVLVPGERERWVSDQARPARTASGAVLWHGYIHDVTLAKQQALQLQETERLLRHLMQEMPIGLCMIDAAGVIYFRNRRFMDLFGYTEAEVPTLGQWWPRAYPDPHYREQVIAAWNADLAQAGAQGGEIADREYRVTDRDGRLHTMTIGGLAFGDHCMATFVDVTEQRAQHELLRKLAFMDGLTGLANRRQLDRTLKAEWRRCRRSGQPLSVVMVDIDHFKQFNDLYGHQQGDDCLRAVAAALRGGLGRSHDLVARYGGEEFVCLLPECDLDGARAKAQALCRAVHARQMEHRGSPIAPVVTVSAGVACVVPGAEDTPEQLLARADANLYRAKAAGRNRVHDGMD</sequence>
<dbReference type="SMART" id="SM00267">
    <property type="entry name" value="GGDEF"/>
    <property type="match status" value="1"/>
</dbReference>
<dbReference type="CDD" id="cd12915">
    <property type="entry name" value="PDC2_DGC_like"/>
    <property type="match status" value="1"/>
</dbReference>
<dbReference type="InterPro" id="IPR000014">
    <property type="entry name" value="PAS"/>
</dbReference>
<dbReference type="GO" id="GO:0052621">
    <property type="term" value="F:diguanylate cyclase activity"/>
    <property type="evidence" value="ECO:0007669"/>
    <property type="project" value="UniProtKB-EC"/>
</dbReference>
<accession>A0A9J9QDH7</accession>
<organism evidence="7 8">
    <name type="scientific">Acidovorax ebreus (strain TPSY)</name>
    <name type="common">Diaphorobacter sp. (strain TPSY)</name>
    <dbReference type="NCBI Taxonomy" id="535289"/>
    <lineage>
        <taxon>Bacteria</taxon>
        <taxon>Pseudomonadati</taxon>
        <taxon>Pseudomonadota</taxon>
        <taxon>Betaproteobacteria</taxon>
        <taxon>Burkholderiales</taxon>
        <taxon>Comamonadaceae</taxon>
        <taxon>Diaphorobacter</taxon>
    </lineage>
</organism>
<dbReference type="Pfam" id="PF00990">
    <property type="entry name" value="GGDEF"/>
    <property type="match status" value="1"/>
</dbReference>
<dbReference type="InterPro" id="IPR000160">
    <property type="entry name" value="GGDEF_dom"/>
</dbReference>
<evidence type="ECO:0000256" key="1">
    <source>
        <dbReference type="ARBA" id="ARBA00012528"/>
    </source>
</evidence>
<dbReference type="Gene3D" id="3.30.70.270">
    <property type="match status" value="1"/>
</dbReference>
<dbReference type="SUPFAM" id="SSF55785">
    <property type="entry name" value="PYP-like sensor domain (PAS domain)"/>
    <property type="match status" value="3"/>
</dbReference>
<keyword evidence="8" id="KW-1185">Reference proteome</keyword>
<dbReference type="InterPro" id="IPR000700">
    <property type="entry name" value="PAS-assoc_C"/>
</dbReference>
<feature type="transmembrane region" description="Helical" evidence="3">
    <location>
        <begin position="298"/>
        <end position="319"/>
    </location>
</feature>
<dbReference type="InterPro" id="IPR050469">
    <property type="entry name" value="Diguanylate_Cyclase"/>
</dbReference>
<dbReference type="EMBL" id="CP001392">
    <property type="protein sequence ID" value="ACM31846.1"/>
    <property type="molecule type" value="Genomic_DNA"/>
</dbReference>
<protein>
    <recommendedName>
        <fullName evidence="1">diguanylate cyclase</fullName>
        <ecNumber evidence="1">2.7.7.65</ecNumber>
    </recommendedName>
</protein>
<keyword evidence="3" id="KW-1133">Transmembrane helix</keyword>
<dbReference type="EC" id="2.7.7.65" evidence="1"/>
<dbReference type="SUPFAM" id="SSF55073">
    <property type="entry name" value="Nucleotide cyclase"/>
    <property type="match status" value="1"/>
</dbReference>
<dbReference type="PROSITE" id="PS50112">
    <property type="entry name" value="PAS"/>
    <property type="match status" value="2"/>
</dbReference>
<dbReference type="PANTHER" id="PTHR45138:SF9">
    <property type="entry name" value="DIGUANYLATE CYCLASE DGCM-RELATED"/>
    <property type="match status" value="1"/>
</dbReference>
<dbReference type="KEGG" id="dia:Dtpsy_0362"/>
<feature type="domain" description="PAS" evidence="4">
    <location>
        <begin position="594"/>
        <end position="636"/>
    </location>
</feature>
<dbReference type="InterPro" id="IPR035965">
    <property type="entry name" value="PAS-like_dom_sf"/>
</dbReference>
<dbReference type="InterPro" id="IPR001610">
    <property type="entry name" value="PAC"/>
</dbReference>
<dbReference type="NCBIfam" id="TIGR00229">
    <property type="entry name" value="sensory_box"/>
    <property type="match status" value="2"/>
</dbReference>
<evidence type="ECO:0000259" key="5">
    <source>
        <dbReference type="PROSITE" id="PS50113"/>
    </source>
</evidence>
<gene>
    <name evidence="7" type="ordered locus">Dtpsy_0362</name>
</gene>
<feature type="domain" description="GGDEF" evidence="6">
    <location>
        <begin position="753"/>
        <end position="890"/>
    </location>
</feature>
<keyword evidence="3" id="KW-0472">Membrane</keyword>
<dbReference type="CDD" id="cd12914">
    <property type="entry name" value="PDC1_DGC_like"/>
    <property type="match status" value="1"/>
</dbReference>
<dbReference type="Pfam" id="PF13188">
    <property type="entry name" value="PAS_8"/>
    <property type="match status" value="1"/>
</dbReference>
<dbReference type="InterPro" id="IPR043128">
    <property type="entry name" value="Rev_trsase/Diguanyl_cyclase"/>
</dbReference>
<proteinExistence type="predicted"/>
<evidence type="ECO:0000313" key="7">
    <source>
        <dbReference type="EMBL" id="ACM31846.1"/>
    </source>
</evidence>
<dbReference type="GO" id="GO:0005886">
    <property type="term" value="C:plasma membrane"/>
    <property type="evidence" value="ECO:0007669"/>
    <property type="project" value="TreeGrafter"/>
</dbReference>
<dbReference type="Pfam" id="PF08447">
    <property type="entry name" value="PAS_3"/>
    <property type="match status" value="2"/>
</dbReference>
<evidence type="ECO:0000256" key="2">
    <source>
        <dbReference type="ARBA" id="ARBA00034247"/>
    </source>
</evidence>
<keyword evidence="3" id="KW-0812">Transmembrane</keyword>
<dbReference type="CDD" id="cd01949">
    <property type="entry name" value="GGDEF"/>
    <property type="match status" value="1"/>
</dbReference>
<feature type="domain" description="PAC" evidence="5">
    <location>
        <begin position="416"/>
        <end position="469"/>
    </location>
</feature>
<evidence type="ECO:0000256" key="3">
    <source>
        <dbReference type="SAM" id="Phobius"/>
    </source>
</evidence>
<dbReference type="InterPro" id="IPR029787">
    <property type="entry name" value="Nucleotide_cyclase"/>
</dbReference>
<dbReference type="CDD" id="cd00130">
    <property type="entry name" value="PAS"/>
    <property type="match status" value="3"/>
</dbReference>